<dbReference type="AGR" id="MGI:1929470"/>
<dbReference type="InterPro" id="IPR036860">
    <property type="entry name" value="SH2_dom_sf"/>
</dbReference>
<keyword evidence="4 10" id="KW-0547">Nucleotide-binding</keyword>
<dbReference type="RefSeq" id="NP_001192241.1">
    <property type="nucleotide sequence ID" value="NM_001205312.2"/>
</dbReference>
<dbReference type="SUPFAM" id="SSF55550">
    <property type="entry name" value="SH2 domain"/>
    <property type="match status" value="1"/>
</dbReference>
<dbReference type="BioGRID-ORCS" id="54721">
    <property type="hits" value="7 hits in 79 CRISPR screens"/>
</dbReference>
<evidence type="ECO:0000256" key="8">
    <source>
        <dbReference type="ARBA" id="ARBA00023137"/>
    </source>
</evidence>
<dbReference type="InterPro" id="IPR041046">
    <property type="entry name" value="FERM_F2"/>
</dbReference>
<accession>E9QJS1</accession>
<evidence type="ECO:0000256" key="12">
    <source>
        <dbReference type="PIRSR" id="PIRSR000636-2"/>
    </source>
</evidence>
<dbReference type="GeneID" id="54721"/>
<keyword evidence="2 10" id="KW-0808">Transferase</keyword>
<comment type="catalytic activity">
    <reaction evidence="9 10">
        <text>L-tyrosyl-[protein] + ATP = O-phospho-L-tyrosyl-[protein] + ADP + H(+)</text>
        <dbReference type="Rhea" id="RHEA:10596"/>
        <dbReference type="Rhea" id="RHEA-COMP:10136"/>
        <dbReference type="Rhea" id="RHEA-COMP:20101"/>
        <dbReference type="ChEBI" id="CHEBI:15378"/>
        <dbReference type="ChEBI" id="CHEBI:30616"/>
        <dbReference type="ChEBI" id="CHEBI:46858"/>
        <dbReference type="ChEBI" id="CHEBI:61978"/>
        <dbReference type="ChEBI" id="CHEBI:456216"/>
        <dbReference type="EC" id="2.7.10.2"/>
    </reaction>
</comment>
<evidence type="ECO:0000256" key="5">
    <source>
        <dbReference type="ARBA" id="ARBA00022777"/>
    </source>
</evidence>
<dbReference type="OrthoDB" id="1915767at2759"/>
<dbReference type="InterPro" id="IPR008266">
    <property type="entry name" value="Tyr_kinase_AS"/>
</dbReference>
<dbReference type="SUPFAM" id="SSF50729">
    <property type="entry name" value="PH domain-like"/>
    <property type="match status" value="1"/>
</dbReference>
<keyword evidence="1" id="KW-0597">Phosphoprotein</keyword>
<feature type="domain" description="Protein kinase" evidence="15">
    <location>
        <begin position="917"/>
        <end position="1189"/>
    </location>
</feature>
<dbReference type="PIRSF" id="PIRSF000636">
    <property type="entry name" value="TyrPK_Jak"/>
    <property type="match status" value="1"/>
</dbReference>
<feature type="domain" description="FERM" evidence="16">
    <location>
        <begin position="33"/>
        <end position="453"/>
    </location>
</feature>
<proteinExistence type="evidence at protein level"/>
<keyword evidence="5 10" id="KW-0418">Kinase</keyword>
<dbReference type="InterPro" id="IPR051286">
    <property type="entry name" value="JAK"/>
</dbReference>
<evidence type="ECO:0007829" key="21">
    <source>
        <dbReference type="PubMed" id="17947660"/>
    </source>
</evidence>
<dbReference type="DNASU" id="54721"/>
<dbReference type="Pfam" id="PF18377">
    <property type="entry name" value="FERM_F2"/>
    <property type="match status" value="1"/>
</dbReference>
<reference evidence="21" key="1">
    <citation type="journal article" date="2007" name="J. Immunol.">
        <title>Quantitative time-resolved phosphoproteomic analysis of mast cell signaling.</title>
        <authorList>
            <person name="Cao L."/>
            <person name="Yu K."/>
            <person name="Banh C."/>
            <person name="Nguyen V."/>
            <person name="Ritz A."/>
            <person name="Raphael B.J."/>
            <person name="Kawakami Y."/>
            <person name="Kawakami T."/>
            <person name="Salomon A.R."/>
        </authorList>
    </citation>
    <scope>IDENTIFICATION BY MASS SPECTROMETRY [LARGE SCALE ANALYSIS]</scope>
</reference>
<dbReference type="InterPro" id="IPR000719">
    <property type="entry name" value="Prot_kinase_dom"/>
</dbReference>
<evidence type="ECO:0000256" key="3">
    <source>
        <dbReference type="ARBA" id="ARBA00022737"/>
    </source>
</evidence>
<keyword evidence="3" id="KW-0677">Repeat</keyword>
<evidence type="ECO:0000313" key="19">
    <source>
        <dbReference type="Proteomes" id="UP000000589"/>
    </source>
</evidence>
<evidence type="ECO:0000259" key="15">
    <source>
        <dbReference type="PROSITE" id="PS50011"/>
    </source>
</evidence>
<evidence type="ECO:0000256" key="7">
    <source>
        <dbReference type="ARBA" id="ARBA00022999"/>
    </source>
</evidence>
<evidence type="ECO:0000256" key="9">
    <source>
        <dbReference type="ARBA" id="ARBA00051245"/>
    </source>
</evidence>
<dbReference type="GO" id="GO:0005524">
    <property type="term" value="F:ATP binding"/>
    <property type="evidence" value="ECO:0007669"/>
    <property type="project" value="UniProtKB-UniRule"/>
</dbReference>
<dbReference type="InterPro" id="IPR020635">
    <property type="entry name" value="Tyr_kinase_cat_dom"/>
</dbReference>
<protein>
    <recommendedName>
        <fullName evidence="10">Tyrosine-protein kinase</fullName>
        <ecNumber evidence="10">2.7.10.2</ecNumber>
    </recommendedName>
</protein>
<keyword evidence="6 10" id="KW-0067">ATP-binding</keyword>
<dbReference type="Pfam" id="PF07714">
    <property type="entry name" value="PK_Tyr_Ser-Thr"/>
    <property type="match status" value="2"/>
</dbReference>
<dbReference type="InterPro" id="IPR000980">
    <property type="entry name" value="SH2"/>
</dbReference>
<evidence type="ECO:0000313" key="17">
    <source>
        <dbReference type="Ensembl" id="ENSMUSP00000001036.11"/>
    </source>
</evidence>
<dbReference type="GO" id="GO:1903037">
    <property type="term" value="P:regulation of leukocyte cell-cell adhesion"/>
    <property type="evidence" value="ECO:0007669"/>
    <property type="project" value="UniProtKB-ARBA"/>
</dbReference>
<dbReference type="ExpressionAtlas" id="E9QJS1">
    <property type="expression patterns" value="baseline and differential"/>
</dbReference>
<feature type="active site" description="Proton acceptor" evidence="11">
    <location>
        <position position="1043"/>
    </location>
</feature>
<evidence type="ECO:0007829" key="22">
    <source>
        <dbReference type="PubMed" id="21183079"/>
    </source>
</evidence>
<dbReference type="Bgee" id="ENSMUSG00000032175">
    <property type="expression patterns" value="Expressed in granulocyte and 234 other cell types or tissues"/>
</dbReference>
<dbReference type="GO" id="GO:0004715">
    <property type="term" value="F:non-membrane spanning protein tyrosine kinase activity"/>
    <property type="evidence" value="ECO:0007669"/>
    <property type="project" value="UniProtKB-UniRule"/>
</dbReference>
<dbReference type="InterPro" id="IPR041381">
    <property type="entry name" value="JAK1-3/TYK2_PHL_dom"/>
</dbReference>
<dbReference type="InterPro" id="IPR011009">
    <property type="entry name" value="Kinase-like_dom_sf"/>
</dbReference>
<dbReference type="PRINTS" id="PR01827">
    <property type="entry name" value="YKINASETYK2"/>
</dbReference>
<dbReference type="InterPro" id="IPR041155">
    <property type="entry name" value="FERM_F1"/>
</dbReference>
<dbReference type="AlphaFoldDB" id="E9QJS1"/>
<evidence type="ECO:0000256" key="14">
    <source>
        <dbReference type="SAM" id="MobiDB-lite"/>
    </source>
</evidence>
<dbReference type="PROSITE" id="PS00109">
    <property type="entry name" value="PROTEIN_KINASE_TYR"/>
    <property type="match status" value="1"/>
</dbReference>
<dbReference type="SMART" id="SM00295">
    <property type="entry name" value="B41"/>
    <property type="match status" value="1"/>
</dbReference>
<evidence type="ECO:0000256" key="6">
    <source>
        <dbReference type="ARBA" id="ARBA00022840"/>
    </source>
</evidence>
<reference evidence="17 19" key="2">
    <citation type="journal article" date="2009" name="PLoS Biol.">
        <title>Lineage-specific biology revealed by a finished genome assembly of the mouse.</title>
        <authorList>
            <consortium name="Mouse Genome Sequencing Consortium"/>
            <person name="Church D.M."/>
            <person name="Goodstadt L."/>
            <person name="Hillier L.W."/>
            <person name="Zody M.C."/>
            <person name="Goldstein S."/>
            <person name="She X."/>
            <person name="Bult C.J."/>
            <person name="Agarwala R."/>
            <person name="Cherry J.L."/>
            <person name="DiCuccio M."/>
            <person name="Hlavina W."/>
            <person name="Kapustin Y."/>
            <person name="Meric P."/>
            <person name="Maglott D."/>
            <person name="Birtle Z."/>
            <person name="Marques A.C."/>
            <person name="Graves T."/>
            <person name="Zhou S."/>
            <person name="Teague B."/>
            <person name="Potamousis K."/>
            <person name="Churas C."/>
            <person name="Place M."/>
            <person name="Herschleb J."/>
            <person name="Runnheim R."/>
            <person name="Forrest D."/>
            <person name="Amos-Landgraf J."/>
            <person name="Schwartz D.C."/>
            <person name="Cheng Z."/>
            <person name="Lindblad-Toh K."/>
            <person name="Eichler E.E."/>
            <person name="Ponting C.P."/>
        </authorList>
    </citation>
    <scope>NUCLEOTIDE SEQUENCE [LARGE SCALE GENOMIC DNA]</scope>
    <source>
        <strain evidence="17 19">C57BL/6J</strain>
    </source>
</reference>
<keyword evidence="8 10" id="KW-0829">Tyrosine-protein kinase</keyword>
<dbReference type="PANTHER" id="PTHR45807">
    <property type="entry name" value="TYROSINE-PROTEIN KINASE HOPSCOTCH"/>
    <property type="match status" value="1"/>
</dbReference>
<gene>
    <name evidence="17 18" type="primary">Tyk2</name>
</gene>
<name>E9QJS1_MOUSE</name>
<keyword evidence="19" id="KW-1185">Reference proteome</keyword>
<comment type="similarity">
    <text evidence="10">Belongs to the protein kinase superfamily. Tyr protein kinase family. JAK subfamily.</text>
</comment>
<dbReference type="Pfam" id="PF18379">
    <property type="entry name" value="FERM_F1"/>
    <property type="match status" value="1"/>
</dbReference>
<evidence type="ECO:0000256" key="4">
    <source>
        <dbReference type="ARBA" id="ARBA00022741"/>
    </source>
</evidence>
<dbReference type="FunFam" id="1.10.510.10:FF:000114">
    <property type="entry name" value="Tyrosine-protein kinase JAK2"/>
    <property type="match status" value="1"/>
</dbReference>
<evidence type="ECO:0000256" key="2">
    <source>
        <dbReference type="ARBA" id="ARBA00022679"/>
    </source>
</evidence>
<evidence type="ECO:0000259" key="16">
    <source>
        <dbReference type="PROSITE" id="PS50057"/>
    </source>
</evidence>
<evidence type="ECO:0000256" key="13">
    <source>
        <dbReference type="PROSITE-ProRule" id="PRU10141"/>
    </source>
</evidence>
<dbReference type="ProteomicsDB" id="332550"/>
<sequence length="1207" mass="135901">MVGTMPLCGRRAILEDSKADGTEAQPLVPTGCLMVLLHWPGPEGGEPWVTFSQTSLTAEEVCIHIAHKVGITPPCLNLFALYNAQAKVWLPPNHILDTSQDMNLYFRMRFYFRNWHGMNPQEPAVYRCGFPGAETSSDRAEQGVQLLDSASFEYLFEQGWYVGNRAKSSHTSFSIHRSTPQGKHEFMNDVVSLRDLSSEEEIHHFKNESLGMAFLHLCHLALSRGVPLEEMAREISFKNCIPHSFRQHIRQHNVLTRLRLHRVFRRFLRAFRPGHLSQQVVMVKYLATLERLAPRFGSERIPVCHLEVLAQPERDPCYIQNSGQTAGDPGPELPSGPPTHEVLVTGTGGIQWHPLQTQESERGNSRGNPHGSRSGKKPKAPKAGEHLTESPQEPPWTYFCDFQDISHVVLKERRVHIHLQDNKCLLLCLCSQAEALSFVALVDGYFRLTADSSHYLCHEVAPPRLVTSIQNGIHGPLMDPFVQAKLWPEDGLYLIQWSTSHLHRLILTVAHRNPAFSNGPRGLRLRKFPITQQPGAFVLDGWGRSFASLGDLRLALQGCSLRAGDDCFPLHHCCLPRPREISNLVIMRGSRAHTRPLNLSQLSFHRVHQDEITQLSHLGQGTRTNVYEGLLRVGGPDEGKVDNGCPPEPGGTSGQQLRVVLKVLDPSHHDIALAFYETASLMSQVSHMHLAFLHGVCVRGSENIIVTEFVEHGPLDVWLRRQRGQVPMTWKMVVAQQLASALSYLEDKNLVHGNVCGRNILLARLGLEEGTNPFIKLSDPGVGQGALSREERVERIPWTAPECLSGGTSSLGTATDMWGFGATLLEICFDGEAPLQGRGPSEKERFYTKKHQLPEPSSPELATLTRQCLTYEPAQRPSFRTILRDLTRLQPQNLVGTSAVNSDSPASDPTVFHKRYLKKIRDLGEGHFGKVSLYCYDPTNDGTGEMVAVKALKEGCGPQLRSGWQREIEILRTLYHEHIVKYKGCCEDQGEKSVQLVMEYVPLGSLRDYLPRHCVGLAQLLLFAQQICEGMAYLHAQHYIHRDLAARNVLLDNDRLVKIGDFGLAKAVPEGHEYYRVREDGDSPVFWYAPECLKECKFYYASDVWSFGVTLYELLTYCDSNQSPHMKFTELIGHTQGQMTVLRLTELLERGERLPRPDRCPCEIYHLMKNCWETEASFRPTFQNLVPILQTAQEKYQGQVPSVFSVC</sequence>
<dbReference type="PRINTS" id="PR00109">
    <property type="entry name" value="TYRKINASE"/>
</dbReference>
<organism evidence="17 19">
    <name type="scientific">Mus musculus</name>
    <name type="common">Mouse</name>
    <dbReference type="NCBI Taxonomy" id="10090"/>
    <lineage>
        <taxon>Eukaryota</taxon>
        <taxon>Metazoa</taxon>
        <taxon>Chordata</taxon>
        <taxon>Craniata</taxon>
        <taxon>Vertebrata</taxon>
        <taxon>Euteleostomi</taxon>
        <taxon>Mammalia</taxon>
        <taxon>Eutheria</taxon>
        <taxon>Euarchontoglires</taxon>
        <taxon>Glires</taxon>
        <taxon>Rodentia</taxon>
        <taxon>Myomorpha</taxon>
        <taxon>Muroidea</taxon>
        <taxon>Muridae</taxon>
        <taxon>Murinae</taxon>
        <taxon>Mus</taxon>
        <taxon>Mus</taxon>
    </lineage>
</organism>
<dbReference type="Pfam" id="PF17887">
    <property type="entry name" value="Jak1_Phl"/>
    <property type="match status" value="1"/>
</dbReference>
<dbReference type="GeneTree" id="ENSGT00940000159869"/>
<dbReference type="SMR" id="E9QJS1"/>
<feature type="region of interest" description="Disordered" evidence="14">
    <location>
        <begin position="317"/>
        <end position="391"/>
    </location>
</feature>
<keyword evidence="20" id="KW-1267">Proteomics identification</keyword>
<dbReference type="VEuPathDB" id="HostDB:ENSMUSG00000032175"/>
<dbReference type="EC" id="2.7.10.2" evidence="10"/>
<feature type="binding site" evidence="12 13">
    <location>
        <position position="950"/>
    </location>
    <ligand>
        <name>ATP</name>
        <dbReference type="ChEBI" id="CHEBI:30616"/>
    </ligand>
</feature>
<dbReference type="PRINTS" id="PR01823">
    <property type="entry name" value="JANUSKINASE"/>
</dbReference>
<evidence type="ECO:0000256" key="11">
    <source>
        <dbReference type="PIRSR" id="PIRSR000636-1"/>
    </source>
</evidence>
<reference evidence="17" key="5">
    <citation type="submission" date="2025-05" db="UniProtKB">
        <authorList>
            <consortium name="Ensembl"/>
        </authorList>
    </citation>
    <scope>IDENTIFICATION</scope>
    <source>
        <strain evidence="17">C57BL/6J</strain>
    </source>
</reference>
<dbReference type="Gene3D" id="1.10.510.10">
    <property type="entry name" value="Transferase(Phosphotransferase) domain 1"/>
    <property type="match status" value="2"/>
</dbReference>
<dbReference type="InterPro" id="IPR000299">
    <property type="entry name" value="FERM_domain"/>
</dbReference>
<dbReference type="GO" id="GO:0050863">
    <property type="term" value="P:regulation of T cell activation"/>
    <property type="evidence" value="ECO:0007669"/>
    <property type="project" value="UniProtKB-ARBA"/>
</dbReference>
<keyword evidence="7" id="KW-0727">SH2 domain</keyword>
<dbReference type="InterPro" id="IPR001245">
    <property type="entry name" value="Ser-Thr/Tyr_kinase_cat_dom"/>
</dbReference>
<dbReference type="Ensembl" id="ENSMUST00000216874.2">
    <property type="protein sequence ID" value="ENSMUSP00000150354.2"/>
    <property type="gene ID" value="ENSMUSG00000032175.12"/>
</dbReference>
<dbReference type="Gene3D" id="3.30.200.20">
    <property type="entry name" value="Phosphorylase Kinase, domain 1"/>
    <property type="match status" value="2"/>
</dbReference>
<dbReference type="CTD" id="7297"/>
<dbReference type="FunFam" id="3.30.200.20:FF:000084">
    <property type="entry name" value="Tyrosine-protein kinase"/>
    <property type="match status" value="1"/>
</dbReference>
<dbReference type="OMA" id="QAKHEFV"/>
<dbReference type="MGI" id="MGI:1929470">
    <property type="gene designation" value="Tyk2"/>
</dbReference>
<feature type="binding site" evidence="12">
    <location>
        <begin position="923"/>
        <end position="931"/>
    </location>
    <ligand>
        <name>ATP</name>
        <dbReference type="ChEBI" id="CHEBI:30616"/>
    </ligand>
</feature>
<evidence type="ECO:0000256" key="1">
    <source>
        <dbReference type="ARBA" id="ARBA00022553"/>
    </source>
</evidence>
<dbReference type="GO" id="GO:0035556">
    <property type="term" value="P:intracellular signal transduction"/>
    <property type="evidence" value="ECO:0007669"/>
    <property type="project" value="InterPro"/>
</dbReference>
<dbReference type="PROSITE" id="PS50011">
    <property type="entry name" value="PROTEIN_KINASE_DOM"/>
    <property type="match status" value="2"/>
</dbReference>
<dbReference type="PROSITE" id="PS00107">
    <property type="entry name" value="PROTEIN_KINASE_ATP"/>
    <property type="match status" value="1"/>
</dbReference>
<dbReference type="Pfam" id="PF21990">
    <property type="entry name" value="SH2_1"/>
    <property type="match status" value="1"/>
</dbReference>
<evidence type="ECO:0000256" key="10">
    <source>
        <dbReference type="PIRNR" id="PIRNR000636"/>
    </source>
</evidence>
<dbReference type="GO" id="GO:0005856">
    <property type="term" value="C:cytoskeleton"/>
    <property type="evidence" value="ECO:0007669"/>
    <property type="project" value="UniProtKB-UniRule"/>
</dbReference>
<dbReference type="SMART" id="SM00219">
    <property type="entry name" value="TyrKc"/>
    <property type="match status" value="2"/>
</dbReference>
<reference evidence="22" key="3">
    <citation type="journal article" date="2010" name="Cell">
        <title>A tissue-specific atlas of mouse protein phosphorylation and expression.</title>
        <authorList>
            <person name="Huttlin E.L."/>
            <person name="Jedrychowski M.P."/>
            <person name="Elias J.E."/>
            <person name="Goswami T."/>
            <person name="Rad R."/>
            <person name="Beausoleil S.A."/>
            <person name="Villen J."/>
            <person name="Haas W."/>
            <person name="Sowa M.E."/>
            <person name="Gygi S.P."/>
        </authorList>
    </citation>
    <scope>IDENTIFICATION BY MASS SPECTROMETRY [LARGE SCALE ANALYSIS]</scope>
</reference>
<dbReference type="HOGENOM" id="CLU_008155_1_0_1"/>
<reference evidence="17" key="4">
    <citation type="journal article" date="2011" name="PLoS Biol.">
        <title>Modernizing reference genome assemblies.</title>
        <authorList>
            <person name="Church D.M."/>
            <person name="Schneider V.A."/>
            <person name="Graves T."/>
            <person name="Auger K."/>
            <person name="Cunningham F."/>
            <person name="Bouk N."/>
            <person name="Chen H.C."/>
            <person name="Agarwala R."/>
            <person name="McLaren W.M."/>
            <person name="Ritchie G.R."/>
            <person name="Albracht D."/>
            <person name="Kremitzki M."/>
            <person name="Rock S."/>
            <person name="Kotkiewicz H."/>
            <person name="Kremitzki C."/>
            <person name="Wollam A."/>
            <person name="Trani L."/>
            <person name="Fulton L."/>
            <person name="Fulton R."/>
            <person name="Matthews L."/>
            <person name="Whitehead S."/>
            <person name="Chow W."/>
            <person name="Torrance J."/>
            <person name="Dunn M."/>
            <person name="Harden G."/>
            <person name="Threadgold G."/>
            <person name="Wood J."/>
            <person name="Collins J."/>
            <person name="Heath P."/>
            <person name="Griffiths G."/>
            <person name="Pelan S."/>
            <person name="Grafham D."/>
            <person name="Eichler E.E."/>
            <person name="Weinstock G."/>
            <person name="Mardis E.R."/>
            <person name="Wilson R.K."/>
            <person name="Howe K."/>
            <person name="Flicek P."/>
            <person name="Hubbard T."/>
        </authorList>
    </citation>
    <scope>NUCLEOTIDE SEQUENCE [LARGE SCALE GENOMIC DNA]</scope>
    <source>
        <strain evidence="17">C57BL/6J</strain>
    </source>
</reference>
<dbReference type="InterPro" id="IPR017441">
    <property type="entry name" value="Protein_kinase_ATP_BS"/>
</dbReference>
<evidence type="ECO:0000313" key="18">
    <source>
        <dbReference type="MGI" id="MGI:1929470"/>
    </source>
</evidence>
<dbReference type="InterPro" id="IPR019749">
    <property type="entry name" value="Band_41_domain"/>
</dbReference>
<dbReference type="Proteomes" id="UP000000589">
    <property type="component" value="Chromosome 9"/>
</dbReference>
<dbReference type="PANTHER" id="PTHR45807:SF6">
    <property type="entry name" value="NON-RECEPTOR TYROSINE-PROTEIN KINASE TYK2"/>
    <property type="match status" value="1"/>
</dbReference>
<dbReference type="InterPro" id="IPR016045">
    <property type="entry name" value="Tyr_kinase_non-rcpt_TYK2_N"/>
</dbReference>
<dbReference type="PROSITE" id="PS50057">
    <property type="entry name" value="FERM_3"/>
    <property type="match status" value="1"/>
</dbReference>
<dbReference type="SUPFAM" id="SSF56112">
    <property type="entry name" value="Protein kinase-like (PK-like)"/>
    <property type="match status" value="2"/>
</dbReference>
<dbReference type="InterPro" id="IPR016251">
    <property type="entry name" value="Tyr_kinase_non-rcpt_Jak/Tyk2"/>
</dbReference>
<dbReference type="Ensembl" id="ENSMUST00000001036.11">
    <property type="protein sequence ID" value="ENSMUSP00000001036.11"/>
    <property type="gene ID" value="ENSMUSG00000032175.12"/>
</dbReference>
<dbReference type="Antibodypedia" id="716">
    <property type="antibodies" value="712 antibodies from 42 providers"/>
</dbReference>
<evidence type="ECO:0007829" key="20">
    <source>
        <dbReference type="ProteomicsDB" id="E9QJS1"/>
    </source>
</evidence>
<feature type="domain" description="Protein kinase" evidence="15">
    <location>
        <begin position="612"/>
        <end position="889"/>
    </location>
</feature>
<dbReference type="CDD" id="cd05080">
    <property type="entry name" value="PTKc_Tyk2_rpt2"/>
    <property type="match status" value="1"/>
</dbReference>
<dbReference type="GO" id="GO:0016020">
    <property type="term" value="C:membrane"/>
    <property type="evidence" value="ECO:0007669"/>
    <property type="project" value="InterPro"/>
</dbReference>
<dbReference type="UCSC" id="uc012gpb.1">
    <property type="organism name" value="mouse"/>
</dbReference>